<reference evidence="2" key="1">
    <citation type="submission" date="2020-12" db="EMBL/GenBank/DDBJ databases">
        <title>WGS assembly of Carya illinoinensis cv. Pawnee.</title>
        <authorList>
            <person name="Platts A."/>
            <person name="Shu S."/>
            <person name="Wright S."/>
            <person name="Barry K."/>
            <person name="Edger P."/>
            <person name="Pires J.C."/>
            <person name="Schmutz J."/>
        </authorList>
    </citation>
    <scope>NUCLEOTIDE SEQUENCE</scope>
    <source>
        <tissue evidence="2">Leaf</tissue>
    </source>
</reference>
<feature type="chain" id="PRO_5035786906" description="DUF538 family protein" evidence="1">
    <location>
        <begin position="28"/>
        <end position="189"/>
    </location>
</feature>
<evidence type="ECO:0008006" key="4">
    <source>
        <dbReference type="Google" id="ProtNLM"/>
    </source>
</evidence>
<dbReference type="PANTHER" id="PTHR31676">
    <property type="entry name" value="T31J12.3 PROTEIN-RELATED"/>
    <property type="match status" value="1"/>
</dbReference>
<dbReference type="PANTHER" id="PTHR31676:SF76">
    <property type="entry name" value="OS05G0362300 PROTEIN"/>
    <property type="match status" value="1"/>
</dbReference>
<evidence type="ECO:0000313" key="2">
    <source>
        <dbReference type="EMBL" id="KAG6645976.1"/>
    </source>
</evidence>
<dbReference type="EMBL" id="CM031816">
    <property type="protein sequence ID" value="KAG6645976.1"/>
    <property type="molecule type" value="Genomic_DNA"/>
</dbReference>
<name>A0A8T1PP32_CARIL</name>
<accession>A0A8T1PP32</accession>
<dbReference type="Pfam" id="PF04398">
    <property type="entry name" value="DUF538"/>
    <property type="match status" value="1"/>
</dbReference>
<comment type="caution">
    <text evidence="2">The sequence shown here is derived from an EMBL/GenBank/DDBJ whole genome shotgun (WGS) entry which is preliminary data.</text>
</comment>
<proteinExistence type="predicted"/>
<sequence length="189" mass="20642">MGFFFTQTFILSPAFLCLILFISPSLASETNPKITPTKPSAYEVLRDYNFPIGILPKGVQGYDLDPASGKFSAELGGSCSFSLEGSYQLKYKSTIRGNISEGKLSSLEGVSVKLFLFWVDIVEVQRKGDSLGFSVGIAGADFPIDNFEESPQCGCGLNCNDGQPKEHMKVCSLSCWKAFSESNDRRTKS</sequence>
<keyword evidence="1" id="KW-0732">Signal</keyword>
<dbReference type="AlphaFoldDB" id="A0A8T1PP32"/>
<keyword evidence="3" id="KW-1185">Reference proteome</keyword>
<evidence type="ECO:0000256" key="1">
    <source>
        <dbReference type="SAM" id="SignalP"/>
    </source>
</evidence>
<gene>
    <name evidence="2" type="ORF">CIPAW_08G160800</name>
</gene>
<dbReference type="InterPro" id="IPR007493">
    <property type="entry name" value="DUF538"/>
</dbReference>
<organism evidence="2 3">
    <name type="scientific">Carya illinoinensis</name>
    <name type="common">Pecan</name>
    <dbReference type="NCBI Taxonomy" id="32201"/>
    <lineage>
        <taxon>Eukaryota</taxon>
        <taxon>Viridiplantae</taxon>
        <taxon>Streptophyta</taxon>
        <taxon>Embryophyta</taxon>
        <taxon>Tracheophyta</taxon>
        <taxon>Spermatophyta</taxon>
        <taxon>Magnoliopsida</taxon>
        <taxon>eudicotyledons</taxon>
        <taxon>Gunneridae</taxon>
        <taxon>Pentapetalae</taxon>
        <taxon>rosids</taxon>
        <taxon>fabids</taxon>
        <taxon>Fagales</taxon>
        <taxon>Juglandaceae</taxon>
        <taxon>Carya</taxon>
    </lineage>
</organism>
<feature type="signal peptide" evidence="1">
    <location>
        <begin position="1"/>
        <end position="27"/>
    </location>
</feature>
<dbReference type="Proteomes" id="UP000811609">
    <property type="component" value="Chromosome 8"/>
</dbReference>
<evidence type="ECO:0000313" key="3">
    <source>
        <dbReference type="Proteomes" id="UP000811609"/>
    </source>
</evidence>
<protein>
    <recommendedName>
        <fullName evidence="4">DUF538 family protein</fullName>
    </recommendedName>
</protein>